<evidence type="ECO:0000313" key="2">
    <source>
        <dbReference type="EMBL" id="KAH8094476.1"/>
    </source>
</evidence>
<dbReference type="Proteomes" id="UP000813824">
    <property type="component" value="Unassembled WGS sequence"/>
</dbReference>
<sequence>MVLTLGMAVIVPSVSQNHQLTPDLVLFPVQQHSVDLSRALVAAPATDTAHYRLVNPKRKTDDDADDLPYGHIPKRAKQDDIEQNDYVQPTPSQEQLFNVTVEEALAAILSLPPFQAHVQDPFLPPTDLQPALPGAAPSLLPPEDPVAINDNSIFFGAPAPEIADDQDDNSQYVQFRHTPRRENRCRPRAPPLWKVACRQRVDHIASIYSMQAIRDSVYRKYGFPELIDRSGMFPNPPLMTSRALELEIFTPRDFDNSPLDLSADEASARTPPTVELGPEDHLLDSSFVDSDTDSDEELEEEMDVDAEGESDSDYEDEPTSPHESLLDFPAPPFAVPSMNDVVFGQAPLPSMNAIPAYCLRGYGGVESECKGTPSAAPAEACGTLAQLRANRQLAWEQRMLRQQVA</sequence>
<dbReference type="EMBL" id="JAEVFJ010000026">
    <property type="protein sequence ID" value="KAH8094476.1"/>
    <property type="molecule type" value="Genomic_DNA"/>
</dbReference>
<dbReference type="AlphaFoldDB" id="A0A8K0XNA6"/>
<name>A0A8K0XNA6_9AGAR</name>
<comment type="caution">
    <text evidence="2">The sequence shown here is derived from an EMBL/GenBank/DDBJ whole genome shotgun (WGS) entry which is preliminary data.</text>
</comment>
<feature type="region of interest" description="Disordered" evidence="1">
    <location>
        <begin position="257"/>
        <end position="326"/>
    </location>
</feature>
<feature type="compositionally biased region" description="Acidic residues" evidence="1">
    <location>
        <begin position="290"/>
        <end position="318"/>
    </location>
</feature>
<reference evidence="2" key="1">
    <citation type="journal article" date="2021" name="New Phytol.">
        <title>Evolutionary innovations through gain and loss of genes in the ectomycorrhizal Boletales.</title>
        <authorList>
            <person name="Wu G."/>
            <person name="Miyauchi S."/>
            <person name="Morin E."/>
            <person name="Kuo A."/>
            <person name="Drula E."/>
            <person name="Varga T."/>
            <person name="Kohler A."/>
            <person name="Feng B."/>
            <person name="Cao Y."/>
            <person name="Lipzen A."/>
            <person name="Daum C."/>
            <person name="Hundley H."/>
            <person name="Pangilinan J."/>
            <person name="Johnson J."/>
            <person name="Barry K."/>
            <person name="LaButti K."/>
            <person name="Ng V."/>
            <person name="Ahrendt S."/>
            <person name="Min B."/>
            <person name="Choi I.G."/>
            <person name="Park H."/>
            <person name="Plett J.M."/>
            <person name="Magnuson J."/>
            <person name="Spatafora J.W."/>
            <person name="Nagy L.G."/>
            <person name="Henrissat B."/>
            <person name="Grigoriev I.V."/>
            <person name="Yang Z.L."/>
            <person name="Xu J."/>
            <person name="Martin F.M."/>
        </authorList>
    </citation>
    <scope>NUCLEOTIDE SEQUENCE</scope>
    <source>
        <strain evidence="2">KKN 215</strain>
    </source>
</reference>
<keyword evidence="3" id="KW-1185">Reference proteome</keyword>
<dbReference type="OrthoDB" id="2802674at2759"/>
<proteinExistence type="predicted"/>
<organism evidence="2 3">
    <name type="scientific">Cristinia sonorae</name>
    <dbReference type="NCBI Taxonomy" id="1940300"/>
    <lineage>
        <taxon>Eukaryota</taxon>
        <taxon>Fungi</taxon>
        <taxon>Dikarya</taxon>
        <taxon>Basidiomycota</taxon>
        <taxon>Agaricomycotina</taxon>
        <taxon>Agaricomycetes</taxon>
        <taxon>Agaricomycetidae</taxon>
        <taxon>Agaricales</taxon>
        <taxon>Pleurotineae</taxon>
        <taxon>Stephanosporaceae</taxon>
        <taxon>Cristinia</taxon>
    </lineage>
</organism>
<feature type="region of interest" description="Disordered" evidence="1">
    <location>
        <begin position="54"/>
        <end position="82"/>
    </location>
</feature>
<gene>
    <name evidence="2" type="ORF">BXZ70DRAFT_359462</name>
</gene>
<evidence type="ECO:0000256" key="1">
    <source>
        <dbReference type="SAM" id="MobiDB-lite"/>
    </source>
</evidence>
<accession>A0A8K0XNA6</accession>
<evidence type="ECO:0000313" key="3">
    <source>
        <dbReference type="Proteomes" id="UP000813824"/>
    </source>
</evidence>
<protein>
    <submittedName>
        <fullName evidence="2">Uncharacterized protein</fullName>
    </submittedName>
</protein>